<name>A0ABN8RC85_9CNID</name>
<comment type="caution">
    <text evidence="4">The sequence shown here is derived from an EMBL/GenBank/DDBJ whole genome shotgun (WGS) entry which is preliminary data.</text>
</comment>
<dbReference type="EMBL" id="CALNXI010001785">
    <property type="protein sequence ID" value="CAH3177010.1"/>
    <property type="molecule type" value="Genomic_DNA"/>
</dbReference>
<organism evidence="4 5">
    <name type="scientific">Porites evermanni</name>
    <dbReference type="NCBI Taxonomy" id="104178"/>
    <lineage>
        <taxon>Eukaryota</taxon>
        <taxon>Metazoa</taxon>
        <taxon>Cnidaria</taxon>
        <taxon>Anthozoa</taxon>
        <taxon>Hexacorallia</taxon>
        <taxon>Scleractinia</taxon>
        <taxon>Fungiina</taxon>
        <taxon>Poritidae</taxon>
        <taxon>Porites</taxon>
    </lineage>
</organism>
<evidence type="ECO:0000256" key="1">
    <source>
        <dbReference type="SAM" id="Coils"/>
    </source>
</evidence>
<dbReference type="InterPro" id="IPR000626">
    <property type="entry name" value="Ubiquitin-like_dom"/>
</dbReference>
<feature type="domain" description="Ubiquitin-like" evidence="3">
    <location>
        <begin position="204"/>
        <end position="282"/>
    </location>
</feature>
<dbReference type="PANTHER" id="PTHR21074">
    <property type="entry name" value="IQ AND UBIQUITIN-LIKE DOMAIN-CONTAINING PROTEIN"/>
    <property type="match status" value="1"/>
</dbReference>
<sequence>MSAAEESTDNQGENEENSEKKEEQESDPQGQVASDLPQTAEENGGEVDEGSAQTVETRKVDEEEEVKEEKQENVSEVVNVKDDAENPEEREEKIKNPSEEQQGTPVEEAEETAMSVVISEPDKNVETQEANAQTEGRESPVGKDADASADAPSKVDNSDNRVIESQSERESEAPPVAPPTSQAERSIDSELGHAESAGNVRDGFTANVKFIIMPEGHVQNMTCSLKQSFLELRNHFASELNQLPQMILMLFDGKLVEDQTVLSDLGVQGGQTVQVEIQSADPVNKPLKYTKVSPIYKLPDKVNVKVEIDGREVEVVVHIVQENRKKPFLGGYKHRLTGVEFHNAAAQTIPKIRVPSSVEKFHRDTQTYKLRNRVQQTTNTTSTQMTKDGCYVSNVTDKILIPGRYVTAEEHHRKILKKVIILQTYWRRWLAKNYVQKLREDRIRRQEWERQEELRKQRERAERIRKEWERRMNPKTKEDFDLLYSHLEKWRNEEMALIDELYSGPERKAALVGLLEQEAHLIASIDRHKLVADEENKDKRIKSFLNKVPQDPSVLRKNIYFCPSCNSYLPSTEFQLSSNSRVVGRCRKCMKLDNDARLRHDFSQYRAKLKELRRSEESFEDGSKIAYLLQEPDLRYLVENIWNSQSVLSAHEDLFDLILVRWNKYEEWSPWNCILLTKEEASAHAKLENVTEARLLFFVCLYCCHT</sequence>
<keyword evidence="1" id="KW-0175">Coiled coil</keyword>
<keyword evidence="5" id="KW-1185">Reference proteome</keyword>
<accession>A0ABN8RC85</accession>
<feature type="compositionally biased region" description="Basic and acidic residues" evidence="2">
    <location>
        <begin position="56"/>
        <end position="84"/>
    </location>
</feature>
<evidence type="ECO:0000313" key="5">
    <source>
        <dbReference type="Proteomes" id="UP001159427"/>
    </source>
</evidence>
<reference evidence="4 5" key="1">
    <citation type="submission" date="2022-05" db="EMBL/GenBank/DDBJ databases">
        <authorList>
            <consortium name="Genoscope - CEA"/>
            <person name="William W."/>
        </authorList>
    </citation>
    <scope>NUCLEOTIDE SEQUENCE [LARGE SCALE GENOMIC DNA]</scope>
</reference>
<feature type="region of interest" description="Disordered" evidence="2">
    <location>
        <begin position="1"/>
        <end position="186"/>
    </location>
</feature>
<dbReference type="Proteomes" id="UP001159427">
    <property type="component" value="Unassembled WGS sequence"/>
</dbReference>
<feature type="coiled-coil region" evidence="1">
    <location>
        <begin position="431"/>
        <end position="471"/>
    </location>
</feature>
<dbReference type="InterPro" id="IPR029071">
    <property type="entry name" value="Ubiquitin-like_domsf"/>
</dbReference>
<proteinExistence type="predicted"/>
<protein>
    <recommendedName>
        <fullName evidence="3">Ubiquitin-like domain-containing protein</fullName>
    </recommendedName>
</protein>
<feature type="compositionally biased region" description="Acidic residues" evidence="2">
    <location>
        <begin position="1"/>
        <end position="16"/>
    </location>
</feature>
<evidence type="ECO:0000256" key="2">
    <source>
        <dbReference type="SAM" id="MobiDB-lite"/>
    </source>
</evidence>
<gene>
    <name evidence="4" type="ORF">PEVE_00010952</name>
</gene>
<dbReference type="PROSITE" id="PS50053">
    <property type="entry name" value="UBIQUITIN_2"/>
    <property type="match status" value="1"/>
</dbReference>
<evidence type="ECO:0000313" key="4">
    <source>
        <dbReference type="EMBL" id="CAH3177010.1"/>
    </source>
</evidence>
<feature type="compositionally biased region" description="Basic and acidic residues" evidence="2">
    <location>
        <begin position="135"/>
        <end position="146"/>
    </location>
</feature>
<evidence type="ECO:0000259" key="3">
    <source>
        <dbReference type="PROSITE" id="PS50053"/>
    </source>
</evidence>
<dbReference type="InterPro" id="IPR037695">
    <property type="entry name" value="IQUB"/>
</dbReference>
<feature type="compositionally biased region" description="Polar residues" evidence="2">
    <location>
        <begin position="27"/>
        <end position="41"/>
    </location>
</feature>
<feature type="compositionally biased region" description="Basic and acidic residues" evidence="2">
    <location>
        <begin position="156"/>
        <end position="172"/>
    </location>
</feature>
<dbReference type="SUPFAM" id="SSF54236">
    <property type="entry name" value="Ubiquitin-like"/>
    <property type="match status" value="1"/>
</dbReference>
<dbReference type="PANTHER" id="PTHR21074:SF0">
    <property type="entry name" value="IQ AND UBIQUITIN-LIKE DOMAIN-CONTAINING PROTEIN"/>
    <property type="match status" value="1"/>
</dbReference>